<dbReference type="PATRIC" id="fig|45071.6.peg.3720"/>
<sequence>MKVYELKRHVDDLFKNKRDPLKKPREIMDFISKLVEILDSLEVESELYPGMMPPVEKLINQFWHWIACNVPHDQWKGGPYVTPWISLQQLLVKEGLLAADFHHPILYEVLKHQFNLLAGNRLQITDLMPLFIRAGRMLKYMQPNDEGYPFVKLHAEIAARRPQELAKIKDIIFLLRASFYLIYRYCTIEQLALMPSLIYFRDVTTDEERRSECAIFSYLAKNTADCIEFFNTYDDYIDTRSIALIDALRNVSAWMPTKRSDFLSATNRSRWVYPFIQQARFAQNNTGDLKAGDDLINSTLHLLEQDFSTRKDQSFSGALSFIAAVRRQKRVLTNDEAKLVHSAVSLFAFNQYIKHREEDPRGDRYSILSLSGETKCHAAEKRKSAILGQPSKFGFFETLAINQGRLKKLVDFLEESPEKYSEDYVVSI</sequence>
<dbReference type="EMBL" id="LSOG01000049">
    <property type="protein sequence ID" value="OEH47398.1"/>
    <property type="molecule type" value="Genomic_DNA"/>
</dbReference>
<dbReference type="RefSeq" id="WP_058519019.1">
    <property type="nucleotide sequence ID" value="NZ_CAAAIE010000001.1"/>
</dbReference>
<evidence type="ECO:0000313" key="1">
    <source>
        <dbReference type="EMBL" id="OEH47398.1"/>
    </source>
</evidence>
<dbReference type="OrthoDB" id="5650429at2"/>
<dbReference type="Proteomes" id="UP000095229">
    <property type="component" value="Unassembled WGS sequence"/>
</dbReference>
<keyword evidence="2" id="KW-1185">Reference proteome</keyword>
<protein>
    <submittedName>
        <fullName evidence="1">Uncharacterized protein</fullName>
    </submittedName>
</protein>
<comment type="caution">
    <text evidence="1">The sequence shown here is derived from an EMBL/GenBank/DDBJ whole genome shotgun (WGS) entry which is preliminary data.</text>
</comment>
<gene>
    <name evidence="1" type="ORF">lpari_01566</name>
</gene>
<name>A0A1E5JTM0_9GAMM</name>
<reference evidence="1 2" key="1">
    <citation type="submission" date="2016-02" db="EMBL/GenBank/DDBJ databases">
        <title>Secondary metabolites in Legionella.</title>
        <authorList>
            <person name="Tobias N.J."/>
            <person name="Bode H.B."/>
        </authorList>
    </citation>
    <scope>NUCLEOTIDE SEQUENCE [LARGE SCALE GENOMIC DNA]</scope>
    <source>
        <strain evidence="1 2">DSM 19216</strain>
    </source>
</reference>
<proteinExistence type="predicted"/>
<accession>A0A1E5JTM0</accession>
<organism evidence="1 2">
    <name type="scientific">Legionella parisiensis</name>
    <dbReference type="NCBI Taxonomy" id="45071"/>
    <lineage>
        <taxon>Bacteria</taxon>
        <taxon>Pseudomonadati</taxon>
        <taxon>Pseudomonadota</taxon>
        <taxon>Gammaproteobacteria</taxon>
        <taxon>Legionellales</taxon>
        <taxon>Legionellaceae</taxon>
        <taxon>Legionella</taxon>
    </lineage>
</organism>
<evidence type="ECO:0000313" key="2">
    <source>
        <dbReference type="Proteomes" id="UP000095229"/>
    </source>
</evidence>
<dbReference type="AlphaFoldDB" id="A0A1E5JTM0"/>